<evidence type="ECO:0000256" key="6">
    <source>
        <dbReference type="ARBA" id="ARBA00023142"/>
    </source>
</evidence>
<keyword evidence="7" id="KW-0449">Lipoprotein</keyword>
<evidence type="ECO:0000313" key="9">
    <source>
        <dbReference type="Proteomes" id="UP000260583"/>
    </source>
</evidence>
<gene>
    <name evidence="8" type="ORF">CPT_Scapp_047</name>
</gene>
<keyword evidence="6" id="KW-0578">Host cell lysis by virus</keyword>
<name>A0A345L6S4_9CAUD</name>
<keyword evidence="2" id="KW-1188">Viral release from host cell</keyword>
<dbReference type="Proteomes" id="UP000260583">
    <property type="component" value="Segment"/>
</dbReference>
<reference evidence="9" key="1">
    <citation type="submission" date="2018-06" db="EMBL/GenBank/DDBJ databases">
        <title>Complete genome of Serratia marcescens Siphophage Scapp.</title>
        <authorList>
            <person name="Koehler B.T."/>
            <person name="Bonasera R."/>
            <person name="Liu M."/>
            <person name="Kongari R."/>
        </authorList>
    </citation>
    <scope>NUCLEOTIDE SEQUENCE [LARGE SCALE GENOMIC DNA]</scope>
</reference>
<evidence type="ECO:0000256" key="3">
    <source>
        <dbReference type="ARBA" id="ARBA00022729"/>
    </source>
</evidence>
<organism evidence="8 9">
    <name type="scientific">Serratia phage Scapp</name>
    <dbReference type="NCBI Taxonomy" id="2282409"/>
    <lineage>
        <taxon>Viruses</taxon>
        <taxon>Duplodnaviria</taxon>
        <taxon>Heunggongvirae</taxon>
        <taxon>Uroviricota</taxon>
        <taxon>Caudoviricetes</taxon>
        <taxon>Scappvirus</taxon>
        <taxon>Scappvirus scapp</taxon>
    </lineage>
</organism>
<dbReference type="PROSITE" id="PS51257">
    <property type="entry name" value="PROKAR_LIPOPROTEIN"/>
    <property type="match status" value="1"/>
</dbReference>
<keyword evidence="9" id="KW-1185">Reference proteome</keyword>
<dbReference type="EMBL" id="MH553517">
    <property type="protein sequence ID" value="AXH50976.1"/>
    <property type="molecule type" value="Genomic_DNA"/>
</dbReference>
<protein>
    <submittedName>
        <fullName evidence="8">Outer membrane spanin</fullName>
    </submittedName>
</protein>
<accession>A0A345L6S4</accession>
<evidence type="ECO:0000256" key="4">
    <source>
        <dbReference type="ARBA" id="ARBA00022852"/>
    </source>
</evidence>
<evidence type="ECO:0000256" key="2">
    <source>
        <dbReference type="ARBA" id="ARBA00022612"/>
    </source>
</evidence>
<proteinExistence type="predicted"/>
<keyword evidence="5" id="KW-0472">Membrane</keyword>
<comment type="subcellular location">
    <subcellularLocation>
        <location evidence="1">Membrane</location>
        <topology evidence="1">Lipid-anchor</topology>
    </subcellularLocation>
</comment>
<dbReference type="GO" id="GO:0016020">
    <property type="term" value="C:membrane"/>
    <property type="evidence" value="ECO:0007669"/>
    <property type="project" value="UniProtKB-SubCell"/>
</dbReference>
<evidence type="ECO:0000256" key="1">
    <source>
        <dbReference type="ARBA" id="ARBA00004635"/>
    </source>
</evidence>
<sequence>MKKQKMMILLTASIAVLSGCASKQPAPVQPPAWVMQPPPNLMQLLDRIITPYDKASPNPPSK</sequence>
<evidence type="ECO:0000256" key="5">
    <source>
        <dbReference type="ARBA" id="ARBA00023136"/>
    </source>
</evidence>
<evidence type="ECO:0000313" key="8">
    <source>
        <dbReference type="EMBL" id="AXH50976.1"/>
    </source>
</evidence>
<dbReference type="GO" id="GO:0044659">
    <property type="term" value="P:viral release from host cell by cytolysis"/>
    <property type="evidence" value="ECO:0007669"/>
    <property type="project" value="InterPro"/>
</dbReference>
<keyword evidence="4" id="KW-0204">Cytolysis</keyword>
<dbReference type="Pfam" id="PF06085">
    <property type="entry name" value="Rz1"/>
    <property type="match status" value="1"/>
</dbReference>
<evidence type="ECO:0000256" key="7">
    <source>
        <dbReference type="ARBA" id="ARBA00023288"/>
    </source>
</evidence>
<keyword evidence="3" id="KW-0732">Signal</keyword>
<dbReference type="InterPro" id="IPR010346">
    <property type="entry name" value="O-spanin"/>
</dbReference>